<keyword evidence="1" id="KW-0732">Signal</keyword>
<evidence type="ECO:0000313" key="2">
    <source>
        <dbReference type="EMBL" id="GGV92695.1"/>
    </source>
</evidence>
<protein>
    <recommendedName>
        <fullName evidence="4">Secreted protein</fullName>
    </recommendedName>
</protein>
<evidence type="ECO:0008006" key="4">
    <source>
        <dbReference type="Google" id="ProtNLM"/>
    </source>
</evidence>
<comment type="caution">
    <text evidence="2">The sequence shown here is derived from an EMBL/GenBank/DDBJ whole genome shotgun (WGS) entry which is preliminary data.</text>
</comment>
<organism evidence="2 3">
    <name type="scientific">Streptomyces gelaticus</name>
    <dbReference type="NCBI Taxonomy" id="285446"/>
    <lineage>
        <taxon>Bacteria</taxon>
        <taxon>Bacillati</taxon>
        <taxon>Actinomycetota</taxon>
        <taxon>Actinomycetes</taxon>
        <taxon>Kitasatosporales</taxon>
        <taxon>Streptomycetaceae</taxon>
        <taxon>Streptomyces</taxon>
    </lineage>
</organism>
<name>A0ABQ2W577_9ACTN</name>
<dbReference type="RefSeq" id="WP_189546872.1">
    <property type="nucleotide sequence ID" value="NZ_BMTF01000022.1"/>
</dbReference>
<feature type="chain" id="PRO_5046732254" description="Secreted protein" evidence="1">
    <location>
        <begin position="28"/>
        <end position="138"/>
    </location>
</feature>
<evidence type="ECO:0000256" key="1">
    <source>
        <dbReference type="SAM" id="SignalP"/>
    </source>
</evidence>
<reference evidence="3" key="1">
    <citation type="journal article" date="2019" name="Int. J. Syst. Evol. Microbiol.">
        <title>The Global Catalogue of Microorganisms (GCM) 10K type strain sequencing project: providing services to taxonomists for standard genome sequencing and annotation.</title>
        <authorList>
            <consortium name="The Broad Institute Genomics Platform"/>
            <consortium name="The Broad Institute Genome Sequencing Center for Infectious Disease"/>
            <person name="Wu L."/>
            <person name="Ma J."/>
        </authorList>
    </citation>
    <scope>NUCLEOTIDE SEQUENCE [LARGE SCALE GENOMIC DNA]</scope>
    <source>
        <strain evidence="3">JCM 4376</strain>
    </source>
</reference>
<gene>
    <name evidence="2" type="ORF">GCM10015535_54240</name>
</gene>
<sequence length="138" mass="14386">MRARLAAVVGTVLLGAGMLVNVPAAHAADPVSEFDVTVGNTYTRGTITWHNRSVTVAGEQKSVSSSSCRGTTAFTLDASNKQLGLNYTSRTCGASETFTPFTMPADVSGGAAVVRICLDDGALPATYYSCKRYGRPSS</sequence>
<keyword evidence="3" id="KW-1185">Reference proteome</keyword>
<proteinExistence type="predicted"/>
<evidence type="ECO:0000313" key="3">
    <source>
        <dbReference type="Proteomes" id="UP000660675"/>
    </source>
</evidence>
<accession>A0ABQ2W577</accession>
<dbReference type="EMBL" id="BMTF01000022">
    <property type="protein sequence ID" value="GGV92695.1"/>
    <property type="molecule type" value="Genomic_DNA"/>
</dbReference>
<dbReference type="Proteomes" id="UP000660675">
    <property type="component" value="Unassembled WGS sequence"/>
</dbReference>
<feature type="signal peptide" evidence="1">
    <location>
        <begin position="1"/>
        <end position="27"/>
    </location>
</feature>